<dbReference type="OrthoDB" id="7865343at2759"/>
<evidence type="ECO:0000313" key="3">
    <source>
        <dbReference type="Proteomes" id="UP000008792"/>
    </source>
</evidence>
<dbReference type="PhylomeDB" id="B4LJD9"/>
<dbReference type="STRING" id="7244.B4LJD9"/>
<organism evidence="2 3">
    <name type="scientific">Drosophila virilis</name>
    <name type="common">Fruit fly</name>
    <dbReference type="NCBI Taxonomy" id="7244"/>
    <lineage>
        <taxon>Eukaryota</taxon>
        <taxon>Metazoa</taxon>
        <taxon>Ecdysozoa</taxon>
        <taxon>Arthropoda</taxon>
        <taxon>Hexapoda</taxon>
        <taxon>Insecta</taxon>
        <taxon>Pterygota</taxon>
        <taxon>Neoptera</taxon>
        <taxon>Endopterygota</taxon>
        <taxon>Diptera</taxon>
        <taxon>Brachycera</taxon>
        <taxon>Muscomorpha</taxon>
        <taxon>Ephydroidea</taxon>
        <taxon>Drosophilidae</taxon>
        <taxon>Drosophila</taxon>
    </lineage>
</organism>
<reference evidence="2 3" key="1">
    <citation type="journal article" date="2007" name="Nature">
        <title>Evolution of genes and genomes on the Drosophila phylogeny.</title>
        <authorList>
            <consortium name="Drosophila 12 Genomes Consortium"/>
            <person name="Clark A.G."/>
            <person name="Eisen M.B."/>
            <person name="Smith D.R."/>
            <person name="Bergman C.M."/>
            <person name="Oliver B."/>
            <person name="Markow T.A."/>
            <person name="Kaufman T.C."/>
            <person name="Kellis M."/>
            <person name="Gelbart W."/>
            <person name="Iyer V.N."/>
            <person name="Pollard D.A."/>
            <person name="Sackton T.B."/>
            <person name="Larracuente A.M."/>
            <person name="Singh N.D."/>
            <person name="Abad J.P."/>
            <person name="Abt D.N."/>
            <person name="Adryan B."/>
            <person name="Aguade M."/>
            <person name="Akashi H."/>
            <person name="Anderson W.W."/>
            <person name="Aquadro C.F."/>
            <person name="Ardell D.H."/>
            <person name="Arguello R."/>
            <person name="Artieri C.G."/>
            <person name="Barbash D.A."/>
            <person name="Barker D."/>
            <person name="Barsanti P."/>
            <person name="Batterham P."/>
            <person name="Batzoglou S."/>
            <person name="Begun D."/>
            <person name="Bhutkar A."/>
            <person name="Blanco E."/>
            <person name="Bosak S.A."/>
            <person name="Bradley R.K."/>
            <person name="Brand A.D."/>
            <person name="Brent M.R."/>
            <person name="Brooks A.N."/>
            <person name="Brown R.H."/>
            <person name="Butlin R.K."/>
            <person name="Caggese C."/>
            <person name="Calvi B.R."/>
            <person name="Bernardo de Carvalho A."/>
            <person name="Caspi A."/>
            <person name="Castrezana S."/>
            <person name="Celniker S.E."/>
            <person name="Chang J.L."/>
            <person name="Chapple C."/>
            <person name="Chatterji S."/>
            <person name="Chinwalla A."/>
            <person name="Civetta A."/>
            <person name="Clifton S.W."/>
            <person name="Comeron J.M."/>
            <person name="Costello J.C."/>
            <person name="Coyne J.A."/>
            <person name="Daub J."/>
            <person name="David R.G."/>
            <person name="Delcher A.L."/>
            <person name="Delehaunty K."/>
            <person name="Do C.B."/>
            <person name="Ebling H."/>
            <person name="Edwards K."/>
            <person name="Eickbush T."/>
            <person name="Evans J.D."/>
            <person name="Filipski A."/>
            <person name="Findeiss S."/>
            <person name="Freyhult E."/>
            <person name="Fulton L."/>
            <person name="Fulton R."/>
            <person name="Garcia A.C."/>
            <person name="Gardiner A."/>
            <person name="Garfield D.A."/>
            <person name="Garvin B.E."/>
            <person name="Gibson G."/>
            <person name="Gilbert D."/>
            <person name="Gnerre S."/>
            <person name="Godfrey J."/>
            <person name="Good R."/>
            <person name="Gotea V."/>
            <person name="Gravely B."/>
            <person name="Greenberg A.J."/>
            <person name="Griffiths-Jones S."/>
            <person name="Gross S."/>
            <person name="Guigo R."/>
            <person name="Gustafson E.A."/>
            <person name="Haerty W."/>
            <person name="Hahn M.W."/>
            <person name="Halligan D.L."/>
            <person name="Halpern A.L."/>
            <person name="Halter G.M."/>
            <person name="Han M.V."/>
            <person name="Heger A."/>
            <person name="Hillier L."/>
            <person name="Hinrichs A.S."/>
            <person name="Holmes I."/>
            <person name="Hoskins R.A."/>
            <person name="Hubisz M.J."/>
            <person name="Hultmark D."/>
            <person name="Huntley M.A."/>
            <person name="Jaffe D.B."/>
            <person name="Jagadeeshan S."/>
            <person name="Jeck W.R."/>
            <person name="Johnson J."/>
            <person name="Jones C.D."/>
            <person name="Jordan W.C."/>
            <person name="Karpen G.H."/>
            <person name="Kataoka E."/>
            <person name="Keightley P.D."/>
            <person name="Kheradpour P."/>
            <person name="Kirkness E.F."/>
            <person name="Koerich L.B."/>
            <person name="Kristiansen K."/>
            <person name="Kudrna D."/>
            <person name="Kulathinal R.J."/>
            <person name="Kumar S."/>
            <person name="Kwok R."/>
            <person name="Lander E."/>
            <person name="Langley C.H."/>
            <person name="Lapoint R."/>
            <person name="Lazzaro B.P."/>
            <person name="Lee S.J."/>
            <person name="Levesque L."/>
            <person name="Li R."/>
            <person name="Lin C.F."/>
            <person name="Lin M.F."/>
            <person name="Lindblad-Toh K."/>
            <person name="Llopart A."/>
            <person name="Long M."/>
            <person name="Low L."/>
            <person name="Lozovsky E."/>
            <person name="Lu J."/>
            <person name="Luo M."/>
            <person name="Machado C.A."/>
            <person name="Makalowski W."/>
            <person name="Marzo M."/>
            <person name="Matsuda M."/>
            <person name="Matzkin L."/>
            <person name="McAllister B."/>
            <person name="McBride C.S."/>
            <person name="McKernan B."/>
            <person name="McKernan K."/>
            <person name="Mendez-Lago M."/>
            <person name="Minx P."/>
            <person name="Mollenhauer M.U."/>
            <person name="Montooth K."/>
            <person name="Mount S.M."/>
            <person name="Mu X."/>
            <person name="Myers E."/>
            <person name="Negre B."/>
            <person name="Newfeld S."/>
            <person name="Nielsen R."/>
            <person name="Noor M.A."/>
            <person name="O'Grady P."/>
            <person name="Pachter L."/>
            <person name="Papaceit M."/>
            <person name="Parisi M.J."/>
            <person name="Parisi M."/>
            <person name="Parts L."/>
            <person name="Pedersen J.S."/>
            <person name="Pesole G."/>
            <person name="Phillippy A.M."/>
            <person name="Ponting C.P."/>
            <person name="Pop M."/>
            <person name="Porcelli D."/>
            <person name="Powell J.R."/>
            <person name="Prohaska S."/>
            <person name="Pruitt K."/>
            <person name="Puig M."/>
            <person name="Quesneville H."/>
            <person name="Ram K.R."/>
            <person name="Rand D."/>
            <person name="Rasmussen M.D."/>
            <person name="Reed L.K."/>
            <person name="Reenan R."/>
            <person name="Reily A."/>
            <person name="Remington K.A."/>
            <person name="Rieger T.T."/>
            <person name="Ritchie M.G."/>
            <person name="Robin C."/>
            <person name="Rogers Y.H."/>
            <person name="Rohde C."/>
            <person name="Rozas J."/>
            <person name="Rubenfield M.J."/>
            <person name="Ruiz A."/>
            <person name="Russo S."/>
            <person name="Salzberg S.L."/>
            <person name="Sanchez-Gracia A."/>
            <person name="Saranga D.J."/>
            <person name="Sato H."/>
            <person name="Schaeffer S.W."/>
            <person name="Schatz M.C."/>
            <person name="Schlenke T."/>
            <person name="Schwartz R."/>
            <person name="Segarra C."/>
            <person name="Singh R.S."/>
            <person name="Sirot L."/>
            <person name="Sirota M."/>
            <person name="Sisneros N.B."/>
            <person name="Smith C.D."/>
            <person name="Smith T.F."/>
            <person name="Spieth J."/>
            <person name="Stage D.E."/>
            <person name="Stark A."/>
            <person name="Stephan W."/>
            <person name="Strausberg R.L."/>
            <person name="Strempel S."/>
            <person name="Sturgill D."/>
            <person name="Sutton G."/>
            <person name="Sutton G.G."/>
            <person name="Tao W."/>
            <person name="Teichmann S."/>
            <person name="Tobari Y.N."/>
            <person name="Tomimura Y."/>
            <person name="Tsolas J.M."/>
            <person name="Valente V.L."/>
            <person name="Venter E."/>
            <person name="Venter J.C."/>
            <person name="Vicario S."/>
            <person name="Vieira F.G."/>
            <person name="Vilella A.J."/>
            <person name="Villasante A."/>
            <person name="Walenz B."/>
            <person name="Wang J."/>
            <person name="Wasserman M."/>
            <person name="Watts T."/>
            <person name="Wilson D."/>
            <person name="Wilson R.K."/>
            <person name="Wing R.A."/>
            <person name="Wolfner M.F."/>
            <person name="Wong A."/>
            <person name="Wong G.K."/>
            <person name="Wu C.I."/>
            <person name="Wu G."/>
            <person name="Yamamoto D."/>
            <person name="Yang H.P."/>
            <person name="Yang S.P."/>
            <person name="Yorke J.A."/>
            <person name="Yoshida K."/>
            <person name="Zdobnov E."/>
            <person name="Zhang P."/>
            <person name="Zhang Y."/>
            <person name="Zimin A.V."/>
            <person name="Baldwin J."/>
            <person name="Abdouelleil A."/>
            <person name="Abdulkadir J."/>
            <person name="Abebe A."/>
            <person name="Abera B."/>
            <person name="Abreu J."/>
            <person name="Acer S.C."/>
            <person name="Aftuck L."/>
            <person name="Alexander A."/>
            <person name="An P."/>
            <person name="Anderson E."/>
            <person name="Anderson S."/>
            <person name="Arachi H."/>
            <person name="Azer M."/>
            <person name="Bachantsang P."/>
            <person name="Barry A."/>
            <person name="Bayul T."/>
            <person name="Berlin A."/>
            <person name="Bessette D."/>
            <person name="Bloom T."/>
            <person name="Blye J."/>
            <person name="Boguslavskiy L."/>
            <person name="Bonnet C."/>
            <person name="Boukhgalter B."/>
            <person name="Bourzgui I."/>
            <person name="Brown A."/>
            <person name="Cahill P."/>
            <person name="Channer S."/>
            <person name="Cheshatsang Y."/>
            <person name="Chuda L."/>
            <person name="Citroen M."/>
            <person name="Collymore A."/>
            <person name="Cooke P."/>
            <person name="Costello M."/>
            <person name="D'Aco K."/>
            <person name="Daza R."/>
            <person name="De Haan G."/>
            <person name="DeGray S."/>
            <person name="DeMaso C."/>
            <person name="Dhargay N."/>
            <person name="Dooley K."/>
            <person name="Dooley E."/>
            <person name="Doricent M."/>
            <person name="Dorje P."/>
            <person name="Dorjee K."/>
            <person name="Dupes A."/>
            <person name="Elong R."/>
            <person name="Falk J."/>
            <person name="Farina A."/>
            <person name="Faro S."/>
            <person name="Ferguson D."/>
            <person name="Fisher S."/>
            <person name="Foley C.D."/>
            <person name="Franke A."/>
            <person name="Friedrich D."/>
            <person name="Gadbois L."/>
            <person name="Gearin G."/>
            <person name="Gearin C.R."/>
            <person name="Giannoukos G."/>
            <person name="Goode T."/>
            <person name="Graham J."/>
            <person name="Grandbois E."/>
            <person name="Grewal S."/>
            <person name="Gyaltsen K."/>
            <person name="Hafez N."/>
            <person name="Hagos B."/>
            <person name="Hall J."/>
            <person name="Henson C."/>
            <person name="Hollinger A."/>
            <person name="Honan T."/>
            <person name="Huard M.D."/>
            <person name="Hughes L."/>
            <person name="Hurhula B."/>
            <person name="Husby M.E."/>
            <person name="Kamat A."/>
            <person name="Kanga B."/>
            <person name="Kashin S."/>
            <person name="Khazanovich D."/>
            <person name="Kisner P."/>
            <person name="Lance K."/>
            <person name="Lara M."/>
            <person name="Lee W."/>
            <person name="Lennon N."/>
            <person name="Letendre F."/>
            <person name="LeVine R."/>
            <person name="Lipovsky A."/>
            <person name="Liu X."/>
            <person name="Liu J."/>
            <person name="Liu S."/>
            <person name="Lokyitsang T."/>
            <person name="Lokyitsang Y."/>
            <person name="Lubonja R."/>
            <person name="Lui A."/>
            <person name="MacDonald P."/>
            <person name="Magnisalis V."/>
            <person name="Maru K."/>
            <person name="Matthews C."/>
            <person name="McCusker W."/>
            <person name="McDonough S."/>
            <person name="Mehta T."/>
            <person name="Meldrim J."/>
            <person name="Meneus L."/>
            <person name="Mihai O."/>
            <person name="Mihalev A."/>
            <person name="Mihova T."/>
            <person name="Mittelman R."/>
            <person name="Mlenga V."/>
            <person name="Montmayeur A."/>
            <person name="Mulrain L."/>
            <person name="Navidi A."/>
            <person name="Naylor J."/>
            <person name="Negash T."/>
            <person name="Nguyen T."/>
            <person name="Nguyen N."/>
            <person name="Nicol R."/>
            <person name="Norbu C."/>
            <person name="Norbu N."/>
            <person name="Novod N."/>
            <person name="O'Neill B."/>
            <person name="Osman S."/>
            <person name="Markiewicz E."/>
            <person name="Oyono O.L."/>
            <person name="Patti C."/>
            <person name="Phunkhang P."/>
            <person name="Pierre F."/>
            <person name="Priest M."/>
            <person name="Raghuraman S."/>
            <person name="Rege F."/>
            <person name="Reyes R."/>
            <person name="Rise C."/>
            <person name="Rogov P."/>
            <person name="Ross K."/>
            <person name="Ryan E."/>
            <person name="Settipalli S."/>
            <person name="Shea T."/>
            <person name="Sherpa N."/>
            <person name="Shi L."/>
            <person name="Shih D."/>
            <person name="Sparrow T."/>
            <person name="Spaulding J."/>
            <person name="Stalker J."/>
            <person name="Stange-Thomann N."/>
            <person name="Stavropoulos S."/>
            <person name="Stone C."/>
            <person name="Strader C."/>
            <person name="Tesfaye S."/>
            <person name="Thomson T."/>
            <person name="Thoulutsang Y."/>
            <person name="Thoulutsang D."/>
            <person name="Topham K."/>
            <person name="Topping I."/>
            <person name="Tsamla T."/>
            <person name="Vassiliev H."/>
            <person name="Vo A."/>
            <person name="Wangchuk T."/>
            <person name="Wangdi T."/>
            <person name="Weiand M."/>
            <person name="Wilkinson J."/>
            <person name="Wilson A."/>
            <person name="Yadav S."/>
            <person name="Young G."/>
            <person name="Yu Q."/>
            <person name="Zembek L."/>
            <person name="Zhong D."/>
            <person name="Zimmer A."/>
            <person name="Zwirko Z."/>
            <person name="Jaffe D.B."/>
            <person name="Alvarez P."/>
            <person name="Brockman W."/>
            <person name="Butler J."/>
            <person name="Chin C."/>
            <person name="Gnerre S."/>
            <person name="Grabherr M."/>
            <person name="Kleber M."/>
            <person name="Mauceli E."/>
            <person name="MacCallum I."/>
        </authorList>
    </citation>
    <scope>NUCLEOTIDE SEQUENCE [LARGE SCALE GENOMIC DNA]</scope>
    <source>
        <strain evidence="3">Tucson 15010-1051.87</strain>
    </source>
</reference>
<dbReference type="Proteomes" id="UP000008792">
    <property type="component" value="Unassembled WGS sequence"/>
</dbReference>
<sequence length="314" mass="34987">MSARGKLASPMVMPIPASSFHRSITEAPRGTRLATPLSSHRTGAVRRTGGDGDGGTAGWKTTAVTTTSRLTLTARLEKPTIASTLRAASNRSKVMAQKVATPRKQRTPIGGDKKCPDRLALGPISKLGLQQGRKAAGGDMPLKKDVQVNALFEPRLEKQPLLEMGVQTNEAEILNRDLLVGDIKLLLPSPQLAKQIDRARAENKKKLDRQAIRQFSSHEQDEEQHLDELKQFMERSYVTRRIPKKPPMPVLSSFEPTQYNTVFKSMDEFFTRDVPKAESITNIKERIRRKEVELMSMFDEVEVSEKAESESEGD</sequence>
<name>B4LJD9_DROVI</name>
<accession>B4LJD9</accession>
<dbReference type="EMBL" id="CH940648">
    <property type="protein sequence ID" value="EDW60519.1"/>
    <property type="molecule type" value="Genomic_DNA"/>
</dbReference>
<dbReference type="KEGG" id="dvi:6624965"/>
<feature type="region of interest" description="Disordered" evidence="1">
    <location>
        <begin position="32"/>
        <end position="60"/>
    </location>
</feature>
<proteinExistence type="predicted"/>
<evidence type="ECO:0000313" key="2">
    <source>
        <dbReference type="EMBL" id="EDW60519.1"/>
    </source>
</evidence>
<dbReference type="eggNOG" id="ENOG502TH42">
    <property type="taxonomic scope" value="Eukaryota"/>
</dbReference>
<dbReference type="InParanoid" id="B4LJD9"/>
<evidence type="ECO:0000256" key="1">
    <source>
        <dbReference type="SAM" id="MobiDB-lite"/>
    </source>
</evidence>
<keyword evidence="3" id="KW-1185">Reference proteome</keyword>
<dbReference type="AlphaFoldDB" id="B4LJD9"/>
<protein>
    <submittedName>
        <fullName evidence="2">Uncharacterized protein</fullName>
    </submittedName>
</protein>
<dbReference type="OMA" id="MGVQTNE"/>
<gene>
    <name evidence="2" type="primary">Dvir\GJ21524</name>
    <name evidence="2" type="ORF">Dvir_GJ21524</name>
</gene>
<feature type="region of interest" description="Disordered" evidence="1">
    <location>
        <begin position="88"/>
        <end position="117"/>
    </location>
</feature>
<dbReference type="HOGENOM" id="CLU_774504_0_0_1"/>